<keyword evidence="3" id="KW-1185">Reference proteome</keyword>
<dbReference type="SUPFAM" id="SSF53756">
    <property type="entry name" value="UDP-Glycosyltransferase/glycogen phosphorylase"/>
    <property type="match status" value="1"/>
</dbReference>
<accession>A0ABN7KXJ3</accession>
<comment type="caution">
    <text evidence="2">The sequence shown here is derived from an EMBL/GenBank/DDBJ whole genome shotgun (WGS) entry which is preliminary data.</text>
</comment>
<evidence type="ECO:0000259" key="1">
    <source>
        <dbReference type="Pfam" id="PF00534"/>
    </source>
</evidence>
<organism evidence="2 3">
    <name type="scientific">Paraburkholderia haematera</name>
    <dbReference type="NCBI Taxonomy" id="2793077"/>
    <lineage>
        <taxon>Bacteria</taxon>
        <taxon>Pseudomonadati</taxon>
        <taxon>Pseudomonadota</taxon>
        <taxon>Betaproteobacteria</taxon>
        <taxon>Burkholderiales</taxon>
        <taxon>Burkholderiaceae</taxon>
        <taxon>Paraburkholderia</taxon>
    </lineage>
</organism>
<dbReference type="Gene3D" id="3.40.50.2000">
    <property type="entry name" value="Glycogen Phosphorylase B"/>
    <property type="match status" value="1"/>
</dbReference>
<feature type="domain" description="Glycosyl transferase family 1" evidence="1">
    <location>
        <begin position="38"/>
        <end position="188"/>
    </location>
</feature>
<gene>
    <name evidence="2" type="ORF">R69888_01509</name>
</gene>
<reference evidence="2 3" key="1">
    <citation type="submission" date="2021-02" db="EMBL/GenBank/DDBJ databases">
        <authorList>
            <person name="Vanwijnsberghe S."/>
        </authorList>
    </citation>
    <scope>NUCLEOTIDE SEQUENCE [LARGE SCALE GENOMIC DNA]</scope>
    <source>
        <strain evidence="2 3">LMG 31837</strain>
    </source>
</reference>
<evidence type="ECO:0000313" key="3">
    <source>
        <dbReference type="Proteomes" id="UP000672526"/>
    </source>
</evidence>
<dbReference type="PANTHER" id="PTHR46401:SF9">
    <property type="entry name" value="MANNOSYLTRANSFERASE A"/>
    <property type="match status" value="1"/>
</dbReference>
<dbReference type="EMBL" id="CAJNBK010000003">
    <property type="protein sequence ID" value="CAE6719107.1"/>
    <property type="molecule type" value="Genomic_DNA"/>
</dbReference>
<evidence type="ECO:0000313" key="2">
    <source>
        <dbReference type="EMBL" id="CAE6719107.1"/>
    </source>
</evidence>
<dbReference type="Proteomes" id="UP000672526">
    <property type="component" value="Unassembled WGS sequence"/>
</dbReference>
<name>A0ABN7KXJ3_9BURK</name>
<proteinExistence type="predicted"/>
<protein>
    <recommendedName>
        <fullName evidence="1">Glycosyl transferase family 1 domain-containing protein</fullName>
    </recommendedName>
</protein>
<dbReference type="InterPro" id="IPR001296">
    <property type="entry name" value="Glyco_trans_1"/>
</dbReference>
<sequence length="223" mass="24586">MKHHFGAMASDFSTHWFHLGADLQSSQTLTPSTPFFSNDSHAASDHSTVLMVGTIEPRKGHAQVLDAFELLWTDGVNTMLVISGRQGWHVDSLVERLTHHPELGKRLHWLVGIADEQLACLYRELDGLIMASEAEGFGLPLVEAAQYGMPIFARELPVFREVASEHATYFDAKDGGELAPQLADWIESLENGNAPRSDAMLPLTWSASADRLKTLIAILDHSS</sequence>
<dbReference type="PANTHER" id="PTHR46401">
    <property type="entry name" value="GLYCOSYLTRANSFERASE WBBK-RELATED"/>
    <property type="match status" value="1"/>
</dbReference>
<dbReference type="Pfam" id="PF00534">
    <property type="entry name" value="Glycos_transf_1"/>
    <property type="match status" value="1"/>
</dbReference>